<gene>
    <name evidence="3" type="ORF">AVEN_200051_1</name>
</gene>
<dbReference type="AlphaFoldDB" id="A0A4Y2T9J1"/>
<keyword evidence="2" id="KW-1133">Transmembrane helix</keyword>
<keyword evidence="2" id="KW-0812">Transmembrane</keyword>
<comment type="caution">
    <text evidence="3">The sequence shown here is derived from an EMBL/GenBank/DDBJ whole genome shotgun (WGS) entry which is preliminary data.</text>
</comment>
<keyword evidence="4" id="KW-1185">Reference proteome</keyword>
<evidence type="ECO:0000313" key="3">
    <source>
        <dbReference type="EMBL" id="GBN95775.1"/>
    </source>
</evidence>
<dbReference type="EMBL" id="BGPR01026227">
    <property type="protein sequence ID" value="GBN95775.1"/>
    <property type="molecule type" value="Genomic_DNA"/>
</dbReference>
<sequence>MRLGHQPIDTPGTEMYHPSNGMPRTANTWGYIAVHEKQEANRAATASHGELPRLPSREGRKKLKLKKEGKNLKGEQTLGYLGVVKPVTPKEDVPLRLIMGTHITAPGNIFCSNVSKKMRYLKKNTKLSPLSDFMHYKYDGVIRLNRNYLENLRSGGLINHFSSAIFLCRMEFSCAKFLCIVAERQRLFWTCFTIIFLISVTYLIFRS</sequence>
<proteinExistence type="predicted"/>
<keyword evidence="2" id="KW-0472">Membrane</keyword>
<protein>
    <submittedName>
        <fullName evidence="3">Uncharacterized protein</fullName>
    </submittedName>
</protein>
<accession>A0A4Y2T9J1</accession>
<evidence type="ECO:0000256" key="2">
    <source>
        <dbReference type="SAM" id="Phobius"/>
    </source>
</evidence>
<name>A0A4Y2T9J1_ARAVE</name>
<organism evidence="3 4">
    <name type="scientific">Araneus ventricosus</name>
    <name type="common">Orbweaver spider</name>
    <name type="synonym">Epeira ventricosa</name>
    <dbReference type="NCBI Taxonomy" id="182803"/>
    <lineage>
        <taxon>Eukaryota</taxon>
        <taxon>Metazoa</taxon>
        <taxon>Ecdysozoa</taxon>
        <taxon>Arthropoda</taxon>
        <taxon>Chelicerata</taxon>
        <taxon>Arachnida</taxon>
        <taxon>Araneae</taxon>
        <taxon>Araneomorphae</taxon>
        <taxon>Entelegynae</taxon>
        <taxon>Araneoidea</taxon>
        <taxon>Araneidae</taxon>
        <taxon>Araneus</taxon>
    </lineage>
</organism>
<dbReference type="Proteomes" id="UP000499080">
    <property type="component" value="Unassembled WGS sequence"/>
</dbReference>
<evidence type="ECO:0000313" key="4">
    <source>
        <dbReference type="Proteomes" id="UP000499080"/>
    </source>
</evidence>
<feature type="region of interest" description="Disordered" evidence="1">
    <location>
        <begin position="1"/>
        <end position="20"/>
    </location>
</feature>
<feature type="transmembrane region" description="Helical" evidence="2">
    <location>
        <begin position="187"/>
        <end position="205"/>
    </location>
</feature>
<evidence type="ECO:0000256" key="1">
    <source>
        <dbReference type="SAM" id="MobiDB-lite"/>
    </source>
</evidence>
<reference evidence="3 4" key="1">
    <citation type="journal article" date="2019" name="Sci. Rep.">
        <title>Orb-weaving spider Araneus ventricosus genome elucidates the spidroin gene catalogue.</title>
        <authorList>
            <person name="Kono N."/>
            <person name="Nakamura H."/>
            <person name="Ohtoshi R."/>
            <person name="Moran D.A.P."/>
            <person name="Shinohara A."/>
            <person name="Yoshida Y."/>
            <person name="Fujiwara M."/>
            <person name="Mori M."/>
            <person name="Tomita M."/>
            <person name="Arakawa K."/>
        </authorList>
    </citation>
    <scope>NUCLEOTIDE SEQUENCE [LARGE SCALE GENOMIC DNA]</scope>
</reference>
<feature type="region of interest" description="Disordered" evidence="1">
    <location>
        <begin position="40"/>
        <end position="60"/>
    </location>
</feature>